<feature type="compositionally biased region" description="Polar residues" evidence="1">
    <location>
        <begin position="12"/>
        <end position="23"/>
    </location>
</feature>
<dbReference type="Gene3D" id="4.10.280.10">
    <property type="entry name" value="Helix-loop-helix DNA-binding domain"/>
    <property type="match status" value="2"/>
</dbReference>
<dbReference type="CDD" id="cd11392">
    <property type="entry name" value="bHLH_ScPHO4_like"/>
    <property type="match status" value="1"/>
</dbReference>
<proteinExistence type="predicted"/>
<feature type="domain" description="BHLH" evidence="2">
    <location>
        <begin position="704"/>
        <end position="753"/>
    </location>
</feature>
<feature type="compositionally biased region" description="Polar residues" evidence="1">
    <location>
        <begin position="566"/>
        <end position="578"/>
    </location>
</feature>
<dbReference type="Proteomes" id="UP000045706">
    <property type="component" value="Unassembled WGS sequence"/>
</dbReference>
<organism evidence="3 4">
    <name type="scientific">Verticillium longisporum</name>
    <name type="common">Verticillium dahliae var. longisporum</name>
    <dbReference type="NCBI Taxonomy" id="100787"/>
    <lineage>
        <taxon>Eukaryota</taxon>
        <taxon>Fungi</taxon>
        <taxon>Dikarya</taxon>
        <taxon>Ascomycota</taxon>
        <taxon>Pezizomycotina</taxon>
        <taxon>Sordariomycetes</taxon>
        <taxon>Hypocreomycetidae</taxon>
        <taxon>Glomerellales</taxon>
        <taxon>Plectosphaerellaceae</taxon>
        <taxon>Verticillium</taxon>
    </lineage>
</organism>
<feature type="region of interest" description="Disordered" evidence="1">
    <location>
        <begin position="440"/>
        <end position="534"/>
    </location>
</feature>
<feature type="compositionally biased region" description="Polar residues" evidence="1">
    <location>
        <begin position="488"/>
        <end position="502"/>
    </location>
</feature>
<feature type="region of interest" description="Disordered" evidence="1">
    <location>
        <begin position="799"/>
        <end position="822"/>
    </location>
</feature>
<feature type="compositionally biased region" description="Basic and acidic residues" evidence="1">
    <location>
        <begin position="799"/>
        <end position="812"/>
    </location>
</feature>
<feature type="compositionally biased region" description="Low complexity" evidence="1">
    <location>
        <begin position="448"/>
        <end position="460"/>
    </location>
</feature>
<feature type="compositionally biased region" description="Polar residues" evidence="1">
    <location>
        <begin position="111"/>
        <end position="122"/>
    </location>
</feature>
<protein>
    <recommendedName>
        <fullName evidence="2">BHLH domain-containing protein</fullName>
    </recommendedName>
</protein>
<feature type="region of interest" description="Disordered" evidence="1">
    <location>
        <begin position="557"/>
        <end position="664"/>
    </location>
</feature>
<dbReference type="SMART" id="SM00353">
    <property type="entry name" value="HLH"/>
    <property type="match status" value="2"/>
</dbReference>
<evidence type="ECO:0000259" key="2">
    <source>
        <dbReference type="PROSITE" id="PS50888"/>
    </source>
</evidence>
<gene>
    <name evidence="3" type="ORF">BN1723_009809</name>
</gene>
<dbReference type="InterPro" id="IPR036638">
    <property type="entry name" value="HLH_DNA-bd_sf"/>
</dbReference>
<accession>A0A0G4KSS2</accession>
<evidence type="ECO:0000313" key="4">
    <source>
        <dbReference type="Proteomes" id="UP000045706"/>
    </source>
</evidence>
<feature type="compositionally biased region" description="Polar residues" evidence="1">
    <location>
        <begin position="525"/>
        <end position="534"/>
    </location>
</feature>
<feature type="region of interest" description="Disordered" evidence="1">
    <location>
        <begin position="837"/>
        <end position="864"/>
    </location>
</feature>
<dbReference type="AlphaFoldDB" id="A0A0G4KSS2"/>
<dbReference type="EMBL" id="CVQI01003447">
    <property type="protein sequence ID" value="CRK12809.1"/>
    <property type="molecule type" value="Genomic_DNA"/>
</dbReference>
<evidence type="ECO:0000313" key="3">
    <source>
        <dbReference type="EMBL" id="CRK12809.1"/>
    </source>
</evidence>
<dbReference type="GO" id="GO:0046983">
    <property type="term" value="F:protein dimerization activity"/>
    <property type="evidence" value="ECO:0007669"/>
    <property type="project" value="InterPro"/>
</dbReference>
<evidence type="ECO:0000256" key="1">
    <source>
        <dbReference type="SAM" id="MobiDB-lite"/>
    </source>
</evidence>
<feature type="compositionally biased region" description="Basic residues" evidence="1">
    <location>
        <begin position="395"/>
        <end position="408"/>
    </location>
</feature>
<feature type="domain" description="BHLH" evidence="2">
    <location>
        <begin position="763"/>
        <end position="834"/>
    </location>
</feature>
<dbReference type="InterPro" id="IPR011598">
    <property type="entry name" value="bHLH_dom"/>
</dbReference>
<sequence length="864" mass="93330">MSPTGMAMMGGTSWTTQDQTLPSSHDDDFQQFLDMGGMGNLTEVNSDLIHRHFPTETDSRHNTPASCTANIGTHRSVQSLTTRRLVAIARSRARVSADEMSPTGMAMMGGTSWTTQDQTLPSSHDDDFQQFLDMGGMGNLSEPLGFDFHDFQNSADSSMMPQNGRDQLDTQMGGTDSAMAMTRTDPSVRSVQDQFAAMSTAASHPSIPAQMIQPVPTPTDAMAEIDAQIQFLQQQRMQQQQRQMHEHQAHQVQQQTSYYVGHNPVPPTPQSLEMPPNGNHYYAQEQAQQNVFDSRYQRMKEQQDMAFTPLVSPAVTPLDPQFQIDPSFTMPGSYFSPLTSPALHAQSESNSPYDHRNSFSNHTSTHNSNHNSPGEMDVEAPIAAAPPPVVDLSKKARKNNASRAKGKGSVRQSPISKPMKKKTAPTPKMVSQVLAEMQESNEEYSDQMLPPTSLPMPMSSEESENASVSPENLSDMPPPPPPAHNRLSRSPLNGPQHAQQAASAIPAHVQGKPSPATPASLMKLPSSSANGGAVSPNAQTMGAPEHIEDFKLPESANFPESRLTPLDTNQTPVQSPLEASSAKAASFQALPSPIFHKPSGTASANQSPRIIPGSTGPAPRRTPNLAPRGSKKRASISSSQVSPALLPRISPSIKPLLPGTPGGMSAEDTASLLLTSKSNYQNILEGTVVPGVSYPTSLSTNLTSKRTSHKIAEQGRRNRINTALQEIATMLPKTSKSNYQNILEGTVVPGVSYPTSLSTNLTSKRTSHKIAEQGRRNRINTALQEIATMLPKSALLEISKSESESADKKDGKGGATPNSKASTVEMAIDYIKQLKQEVADANKRAEEAERKLELKQASPPGETR</sequence>
<name>A0A0G4KSS2_VERLO</name>
<feature type="non-terminal residue" evidence="3">
    <location>
        <position position="864"/>
    </location>
</feature>
<feature type="compositionally biased region" description="Basic and acidic residues" evidence="1">
    <location>
        <begin position="837"/>
        <end position="854"/>
    </location>
</feature>
<dbReference type="FunFam" id="4.10.280.10:FF:000099">
    <property type="entry name" value="Myc-family transcription factor"/>
    <property type="match status" value="1"/>
</dbReference>
<feature type="compositionally biased region" description="Low complexity" evidence="1">
    <location>
        <begin position="358"/>
        <end position="372"/>
    </location>
</feature>
<dbReference type="Pfam" id="PF00010">
    <property type="entry name" value="HLH"/>
    <property type="match status" value="2"/>
</dbReference>
<dbReference type="PROSITE" id="PS50888">
    <property type="entry name" value="BHLH"/>
    <property type="match status" value="2"/>
</dbReference>
<dbReference type="SUPFAM" id="SSF47459">
    <property type="entry name" value="HLH, helix-loop-helix DNA-binding domain"/>
    <property type="match status" value="2"/>
</dbReference>
<feature type="region of interest" description="Disordered" evidence="1">
    <location>
        <begin position="339"/>
        <end position="379"/>
    </location>
</feature>
<feature type="region of interest" description="Disordered" evidence="1">
    <location>
        <begin position="1"/>
        <end position="30"/>
    </location>
</feature>
<feature type="region of interest" description="Disordered" evidence="1">
    <location>
        <begin position="102"/>
        <end position="126"/>
    </location>
</feature>
<reference evidence="4" key="1">
    <citation type="submission" date="2015-05" db="EMBL/GenBank/DDBJ databases">
        <authorList>
            <person name="Fogelqvist Johan"/>
        </authorList>
    </citation>
    <scope>NUCLEOTIDE SEQUENCE [LARGE SCALE GENOMIC DNA]</scope>
</reference>
<feature type="region of interest" description="Disordered" evidence="1">
    <location>
        <begin position="395"/>
        <end position="427"/>
    </location>
</feature>